<proteinExistence type="predicted"/>
<reference evidence="2 3" key="1">
    <citation type="submission" date="2020-01" db="EMBL/GenBank/DDBJ databases">
        <title>Herbidospora sp. NEAU-GS84 nov., a novel actinomycete isolated from soil.</title>
        <authorList>
            <person name="Han L."/>
        </authorList>
    </citation>
    <scope>NUCLEOTIDE SEQUENCE [LARGE SCALE GENOMIC DNA]</scope>
    <source>
        <strain evidence="2 3">NEAU-GS84</strain>
    </source>
</reference>
<name>A0A7C9J8E3_9ACTN</name>
<sequence>MRRNKPLQPGKPLARRAPMKRGNTELKRVPLKSVSDKRRAENRRRRAMKDELWPDGIRPRCVVPWCGRLADDLHEPLTRARGGPIDDPDNAEPCCRQHNEELTREPAWGYDLDLLIHEWDKRTLTQQAADRRAKLADWPARTRGEAA</sequence>
<dbReference type="RefSeq" id="WP_161479818.1">
    <property type="nucleotide sequence ID" value="NZ_WXEW01000003.1"/>
</dbReference>
<feature type="region of interest" description="Disordered" evidence="1">
    <location>
        <begin position="1"/>
        <end position="45"/>
    </location>
</feature>
<keyword evidence="3" id="KW-1185">Reference proteome</keyword>
<feature type="compositionally biased region" description="Basic and acidic residues" evidence="1">
    <location>
        <begin position="22"/>
        <end position="39"/>
    </location>
</feature>
<evidence type="ECO:0000313" key="3">
    <source>
        <dbReference type="Proteomes" id="UP000479526"/>
    </source>
</evidence>
<organism evidence="2 3">
    <name type="scientific">Herbidospora solisilvae</name>
    <dbReference type="NCBI Taxonomy" id="2696284"/>
    <lineage>
        <taxon>Bacteria</taxon>
        <taxon>Bacillati</taxon>
        <taxon>Actinomycetota</taxon>
        <taxon>Actinomycetes</taxon>
        <taxon>Streptosporangiales</taxon>
        <taxon>Streptosporangiaceae</taxon>
        <taxon>Herbidospora</taxon>
    </lineage>
</organism>
<dbReference type="AlphaFoldDB" id="A0A7C9J8E3"/>
<dbReference type="Proteomes" id="UP000479526">
    <property type="component" value="Unassembled WGS sequence"/>
</dbReference>
<evidence type="ECO:0000256" key="1">
    <source>
        <dbReference type="SAM" id="MobiDB-lite"/>
    </source>
</evidence>
<accession>A0A7C9J8E3</accession>
<comment type="caution">
    <text evidence="2">The sequence shown here is derived from an EMBL/GenBank/DDBJ whole genome shotgun (WGS) entry which is preliminary data.</text>
</comment>
<dbReference type="EMBL" id="WXEW01000003">
    <property type="protein sequence ID" value="NAS22448.1"/>
    <property type="molecule type" value="Genomic_DNA"/>
</dbReference>
<protein>
    <submittedName>
        <fullName evidence="2">Uncharacterized protein</fullName>
    </submittedName>
</protein>
<evidence type="ECO:0000313" key="2">
    <source>
        <dbReference type="EMBL" id="NAS22448.1"/>
    </source>
</evidence>
<gene>
    <name evidence="2" type="ORF">GT755_12225</name>
</gene>